<keyword evidence="2" id="KW-1003">Cell membrane</keyword>
<dbReference type="PANTHER" id="PTHR18945">
    <property type="entry name" value="NEUROTRANSMITTER GATED ION CHANNEL"/>
    <property type="match status" value="1"/>
</dbReference>
<evidence type="ECO:0000256" key="3">
    <source>
        <dbReference type="ARBA" id="ARBA00022692"/>
    </source>
</evidence>
<evidence type="ECO:0000256" key="4">
    <source>
        <dbReference type="ARBA" id="ARBA00023018"/>
    </source>
</evidence>
<protein>
    <submittedName>
        <fullName evidence="13">Cholinergic receptor nicotinic delta subunit</fullName>
    </submittedName>
</protein>
<dbReference type="InterPro" id="IPR006202">
    <property type="entry name" value="Neur_chan_lig-bd"/>
</dbReference>
<reference evidence="13 14" key="1">
    <citation type="journal article" date="2020" name="Nature">
        <title>Six reference-quality genomes reveal evolution of bat adaptations.</title>
        <authorList>
            <person name="Jebb D."/>
            <person name="Huang Z."/>
            <person name="Pippel M."/>
            <person name="Hughes G.M."/>
            <person name="Lavrichenko K."/>
            <person name="Devanna P."/>
            <person name="Winkler S."/>
            <person name="Jermiin L.S."/>
            <person name="Skirmuntt E.C."/>
            <person name="Katzourakis A."/>
            <person name="Burkitt-Gray L."/>
            <person name="Ray D.A."/>
            <person name="Sullivan K.A.M."/>
            <person name="Roscito J.G."/>
            <person name="Kirilenko B.M."/>
            <person name="Davalos L.M."/>
            <person name="Corthals A.P."/>
            <person name="Power M.L."/>
            <person name="Jones G."/>
            <person name="Ransome R.D."/>
            <person name="Dechmann D.K.N."/>
            <person name="Locatelli A.G."/>
            <person name="Puechmaille S.J."/>
            <person name="Fedrigo O."/>
            <person name="Jarvis E.D."/>
            <person name="Hiller M."/>
            <person name="Vernes S.C."/>
            <person name="Myers E.W."/>
            <person name="Teeling E.C."/>
        </authorList>
    </citation>
    <scope>NUCLEOTIDE SEQUENCE [LARGE SCALE GENOMIC DNA]</scope>
    <source>
        <strain evidence="13">MRhiFer1</strain>
        <tissue evidence="13">Lung</tissue>
    </source>
</reference>
<keyword evidence="9" id="KW-0407">Ion channel</keyword>
<dbReference type="GO" id="GO:0004888">
    <property type="term" value="F:transmembrane signaling receptor activity"/>
    <property type="evidence" value="ECO:0007669"/>
    <property type="project" value="InterPro"/>
</dbReference>
<keyword evidence="11" id="KW-0732">Signal</keyword>
<keyword evidence="8" id="KW-1071">Ligand-gated ion channel</keyword>
<dbReference type="GO" id="GO:0022848">
    <property type="term" value="F:acetylcholine-gated monoatomic cation-selective channel activity"/>
    <property type="evidence" value="ECO:0007669"/>
    <property type="project" value="InterPro"/>
</dbReference>
<evidence type="ECO:0000256" key="7">
    <source>
        <dbReference type="ARBA" id="ARBA00023170"/>
    </source>
</evidence>
<evidence type="ECO:0000256" key="2">
    <source>
        <dbReference type="ARBA" id="ARBA00022475"/>
    </source>
</evidence>
<keyword evidence="5" id="KW-0406">Ion transport</keyword>
<evidence type="ECO:0000256" key="9">
    <source>
        <dbReference type="ARBA" id="ARBA00023303"/>
    </source>
</evidence>
<dbReference type="EMBL" id="JACAGC010000006">
    <property type="protein sequence ID" value="KAF6361252.1"/>
    <property type="molecule type" value="Genomic_DNA"/>
</dbReference>
<dbReference type="SUPFAM" id="SSF63712">
    <property type="entry name" value="Nicotinic receptor ligand binding domain-like"/>
    <property type="match status" value="1"/>
</dbReference>
<evidence type="ECO:0000313" key="13">
    <source>
        <dbReference type="EMBL" id="KAF6361252.1"/>
    </source>
</evidence>
<evidence type="ECO:0000259" key="12">
    <source>
        <dbReference type="Pfam" id="PF02931"/>
    </source>
</evidence>
<keyword evidence="4" id="KW-0770">Synapse</keyword>
<dbReference type="InterPro" id="IPR002394">
    <property type="entry name" value="Nicotinic_acetylcholine_rcpt"/>
</dbReference>
<feature type="signal peptide" evidence="11">
    <location>
        <begin position="1"/>
        <end position="21"/>
    </location>
</feature>
<keyword evidence="1" id="KW-0813">Transport</keyword>
<dbReference type="AlphaFoldDB" id="A0A7J7YH28"/>
<proteinExistence type="predicted"/>
<accession>A0A7J7YH28</accession>
<evidence type="ECO:0000256" key="5">
    <source>
        <dbReference type="ARBA" id="ARBA00023065"/>
    </source>
</evidence>
<evidence type="ECO:0000256" key="1">
    <source>
        <dbReference type="ARBA" id="ARBA00022448"/>
    </source>
</evidence>
<dbReference type="Pfam" id="PF02931">
    <property type="entry name" value="Neur_chan_LBD"/>
    <property type="match status" value="1"/>
</dbReference>
<feature type="chain" id="PRO_5029864144" evidence="11">
    <location>
        <begin position="22"/>
        <end position="113"/>
    </location>
</feature>
<dbReference type="Proteomes" id="UP000585614">
    <property type="component" value="Unassembled WGS sequence"/>
</dbReference>
<organism evidence="13 14">
    <name type="scientific">Rhinolophus ferrumequinum</name>
    <name type="common">Greater horseshoe bat</name>
    <dbReference type="NCBI Taxonomy" id="59479"/>
    <lineage>
        <taxon>Eukaryota</taxon>
        <taxon>Metazoa</taxon>
        <taxon>Chordata</taxon>
        <taxon>Craniata</taxon>
        <taxon>Vertebrata</taxon>
        <taxon>Euteleostomi</taxon>
        <taxon>Mammalia</taxon>
        <taxon>Eutheria</taxon>
        <taxon>Laurasiatheria</taxon>
        <taxon>Chiroptera</taxon>
        <taxon>Yinpterochiroptera</taxon>
        <taxon>Rhinolophoidea</taxon>
        <taxon>Rhinolophidae</taxon>
        <taxon>Rhinolophinae</taxon>
        <taxon>Rhinolophus</taxon>
    </lineage>
</organism>
<dbReference type="InterPro" id="IPR036734">
    <property type="entry name" value="Neur_chan_lig-bd_sf"/>
</dbReference>
<sequence>MAGPVLTLGLLATLVICGSWGLNEEERLIRHLFGKGYNKEVRPAANKEESMDISLALTLSNLISLKEVEETLTTNVWIEHGWIDNRLQWDEKEFGNISVLRLPSDMLWLPDIQ</sequence>
<comment type="caution">
    <text evidence="13">The sequence shown here is derived from an EMBL/GenBank/DDBJ whole genome shotgun (WGS) entry which is preliminary data.</text>
</comment>
<dbReference type="InterPro" id="IPR006201">
    <property type="entry name" value="Neur_channel"/>
</dbReference>
<gene>
    <name evidence="13" type="ORF">mRhiFer1_002862</name>
</gene>
<evidence type="ECO:0000313" key="14">
    <source>
        <dbReference type="Proteomes" id="UP000585614"/>
    </source>
</evidence>
<comment type="subcellular location">
    <subcellularLocation>
        <location evidence="10">Synaptic cell membrane</location>
        <topology evidence="10">Multi-pass membrane protein</topology>
    </subcellularLocation>
</comment>
<dbReference type="PRINTS" id="PR00254">
    <property type="entry name" value="NICOTINICR"/>
</dbReference>
<keyword evidence="7 13" id="KW-0675">Receptor</keyword>
<keyword evidence="6" id="KW-0472">Membrane</keyword>
<evidence type="ECO:0000256" key="10">
    <source>
        <dbReference type="ARBA" id="ARBA00034099"/>
    </source>
</evidence>
<evidence type="ECO:0000256" key="11">
    <source>
        <dbReference type="SAM" id="SignalP"/>
    </source>
</evidence>
<dbReference type="Gene3D" id="2.70.170.10">
    <property type="entry name" value="Neurotransmitter-gated ion-channel ligand-binding domain"/>
    <property type="match status" value="1"/>
</dbReference>
<evidence type="ECO:0000256" key="6">
    <source>
        <dbReference type="ARBA" id="ARBA00023136"/>
    </source>
</evidence>
<evidence type="ECO:0000256" key="8">
    <source>
        <dbReference type="ARBA" id="ARBA00023286"/>
    </source>
</evidence>
<dbReference type="GO" id="GO:0045211">
    <property type="term" value="C:postsynaptic membrane"/>
    <property type="evidence" value="ECO:0007669"/>
    <property type="project" value="InterPro"/>
</dbReference>
<keyword evidence="3" id="KW-0812">Transmembrane</keyword>
<feature type="domain" description="Neurotransmitter-gated ion-channel ligand-binding" evidence="12">
    <location>
        <begin position="25"/>
        <end position="112"/>
    </location>
</feature>
<name>A0A7J7YH28_RHIFE</name>